<gene>
    <name evidence="1" type="ordered locus">Gobs_2780</name>
</gene>
<dbReference type="KEGG" id="gob:Gobs_2780"/>
<evidence type="ECO:0000313" key="1">
    <source>
        <dbReference type="EMBL" id="ADB75410.1"/>
    </source>
</evidence>
<reference evidence="2" key="2">
    <citation type="submission" date="2010-01" db="EMBL/GenBank/DDBJ databases">
        <title>The complete genome of Geodermatophilus obscurus DSM 43160.</title>
        <authorList>
            <consortium name="US DOE Joint Genome Institute (JGI-PGF)"/>
            <person name="Lucas S."/>
            <person name="Copeland A."/>
            <person name="Lapidus A."/>
            <person name="Glavina del Rio T."/>
            <person name="Dalin E."/>
            <person name="Tice H."/>
            <person name="Bruce D."/>
            <person name="Goodwin L."/>
            <person name="Pitluck S."/>
            <person name="Kyrpides N."/>
            <person name="Mavromatis K."/>
            <person name="Ivanova N."/>
            <person name="Munk A.C."/>
            <person name="Brettin T."/>
            <person name="Detter J.C."/>
            <person name="Han C."/>
            <person name="Larimer F."/>
            <person name="Land M."/>
            <person name="Hauser L."/>
            <person name="Markowitz V."/>
            <person name="Cheng J.-F."/>
            <person name="Hugenholtz P."/>
            <person name="Woyke T."/>
            <person name="Wu D."/>
            <person name="Jando M."/>
            <person name="Schneider S."/>
            <person name="Klenk H.-P."/>
            <person name="Eisen J.A."/>
        </authorList>
    </citation>
    <scope>NUCLEOTIDE SEQUENCE [LARGE SCALE GENOMIC DNA]</scope>
    <source>
        <strain evidence="2">ATCC 25078 / DSM 43160 / JCM 3152 / KCC A-0152 / KCTC 9177 / NBRC 13315 / NRRL B-3577 / G-20</strain>
    </source>
</reference>
<sequence length="81" mass="8925">MYTHHAYGYILAPVTKRLVEIDDADLDAARAALSTSTIKETVGRALREAAASAARRREVERLLDGSSALLAVGEERDRAWR</sequence>
<name>D2S6N6_GEOOG</name>
<dbReference type="Proteomes" id="UP000001382">
    <property type="component" value="Chromosome"/>
</dbReference>
<dbReference type="HOGENOM" id="CLU_2568995_0_0_11"/>
<dbReference type="EMBL" id="CP001867">
    <property type="protein sequence ID" value="ADB75410.1"/>
    <property type="molecule type" value="Genomic_DNA"/>
</dbReference>
<keyword evidence="2" id="KW-1185">Reference proteome</keyword>
<protein>
    <recommendedName>
        <fullName evidence="3">Antitoxin of type II TA system, VapB</fullName>
    </recommendedName>
</protein>
<accession>D2S6N6</accession>
<evidence type="ECO:0000313" key="2">
    <source>
        <dbReference type="Proteomes" id="UP000001382"/>
    </source>
</evidence>
<reference evidence="1 2" key="1">
    <citation type="journal article" date="2010" name="Stand. Genomic Sci.">
        <title>Complete genome sequence of Geodermatophilus obscurus type strain (G-20).</title>
        <authorList>
            <person name="Ivanova N."/>
            <person name="Sikorski J."/>
            <person name="Jando M."/>
            <person name="Munk C."/>
            <person name="Lapidus A."/>
            <person name="Glavina Del Rio T."/>
            <person name="Copeland A."/>
            <person name="Tice H."/>
            <person name="Cheng J.-F."/>
            <person name="Lucas S."/>
            <person name="Chen F."/>
            <person name="Nolan M."/>
            <person name="Bruce D."/>
            <person name="Goodwin L."/>
            <person name="Pitluck S."/>
            <person name="Mavromatis K."/>
            <person name="Mikhailova N."/>
            <person name="Pati A."/>
            <person name="Chen A."/>
            <person name="Palaniappan K."/>
            <person name="Land M."/>
            <person name="Hauser L."/>
            <person name="Chang Y.-J."/>
            <person name="Jeffries C.D."/>
            <person name="Meincke L."/>
            <person name="Brettin T."/>
            <person name="Detter J.C."/>
            <person name="Detter J.C."/>
            <person name="Rohde M."/>
            <person name="Goeker M."/>
            <person name="Bristow J."/>
            <person name="Eisen J.A."/>
            <person name="Markowitz V."/>
            <person name="Hugenholtz P."/>
            <person name="Kyrpides N.C."/>
            <person name="Klenk H.-P."/>
        </authorList>
    </citation>
    <scope>NUCLEOTIDE SEQUENCE [LARGE SCALE GENOMIC DNA]</scope>
    <source>
        <strain evidence="2">ATCC 25078 / DSM 43160 / JCM 3152 / KCC A-0152 / KCTC 9177 / NBRC 13315 / NRRL B-3577 / G-20</strain>
    </source>
</reference>
<dbReference type="STRING" id="526225.Gobs_2780"/>
<dbReference type="AlphaFoldDB" id="D2S6N6"/>
<proteinExistence type="predicted"/>
<evidence type="ECO:0008006" key="3">
    <source>
        <dbReference type="Google" id="ProtNLM"/>
    </source>
</evidence>
<organism evidence="1 2">
    <name type="scientific">Geodermatophilus obscurus (strain ATCC 25078 / DSM 43160 / JCM 3152 / CCUG 61914 / KCC A-0152 / KCTC 9177 / NBRC 13315 / NRRL B-3577 / G-20)</name>
    <dbReference type="NCBI Taxonomy" id="526225"/>
    <lineage>
        <taxon>Bacteria</taxon>
        <taxon>Bacillati</taxon>
        <taxon>Actinomycetota</taxon>
        <taxon>Actinomycetes</taxon>
        <taxon>Geodermatophilales</taxon>
        <taxon>Geodermatophilaceae</taxon>
        <taxon>Geodermatophilus</taxon>
    </lineage>
</organism>